<dbReference type="InterPro" id="IPR003653">
    <property type="entry name" value="Peptidase_C48_C"/>
</dbReference>
<comment type="similarity">
    <text evidence="1">Belongs to the peptidase C48 family.</text>
</comment>
<dbReference type="GO" id="GO:0008234">
    <property type="term" value="F:cysteine-type peptidase activity"/>
    <property type="evidence" value="ECO:0007669"/>
    <property type="project" value="InterPro"/>
</dbReference>
<evidence type="ECO:0000256" key="2">
    <source>
        <dbReference type="ARBA" id="ARBA00022670"/>
    </source>
</evidence>
<keyword evidence="2" id="KW-0645">Protease</keyword>
<accession>A0AAV1DMM0</accession>
<feature type="compositionally biased region" description="Basic and acidic residues" evidence="4">
    <location>
        <begin position="1127"/>
        <end position="1151"/>
    </location>
</feature>
<feature type="region of interest" description="Disordered" evidence="4">
    <location>
        <begin position="572"/>
        <end position="654"/>
    </location>
</feature>
<feature type="region of interest" description="Disordered" evidence="4">
    <location>
        <begin position="358"/>
        <end position="386"/>
    </location>
</feature>
<dbReference type="AlphaFoldDB" id="A0AAV1DMM0"/>
<dbReference type="InterPro" id="IPR038765">
    <property type="entry name" value="Papain-like_cys_pep_sf"/>
</dbReference>
<feature type="compositionally biased region" description="Basic and acidic residues" evidence="4">
    <location>
        <begin position="369"/>
        <end position="384"/>
    </location>
</feature>
<feature type="domain" description="Ubiquitin-like protease family profile" evidence="5">
    <location>
        <begin position="860"/>
        <end position="1069"/>
    </location>
</feature>
<dbReference type="Gene3D" id="3.40.395.10">
    <property type="entry name" value="Adenoviral Proteinase, Chain A"/>
    <property type="match status" value="1"/>
</dbReference>
<evidence type="ECO:0000313" key="7">
    <source>
        <dbReference type="Proteomes" id="UP001161247"/>
    </source>
</evidence>
<feature type="compositionally biased region" description="Polar residues" evidence="4">
    <location>
        <begin position="572"/>
        <end position="586"/>
    </location>
</feature>
<evidence type="ECO:0000259" key="5">
    <source>
        <dbReference type="PROSITE" id="PS50600"/>
    </source>
</evidence>
<gene>
    <name evidence="6" type="ORF">OLC1_LOCUS17035</name>
</gene>
<organism evidence="6 7">
    <name type="scientific">Oldenlandia corymbosa var. corymbosa</name>
    <dbReference type="NCBI Taxonomy" id="529605"/>
    <lineage>
        <taxon>Eukaryota</taxon>
        <taxon>Viridiplantae</taxon>
        <taxon>Streptophyta</taxon>
        <taxon>Embryophyta</taxon>
        <taxon>Tracheophyta</taxon>
        <taxon>Spermatophyta</taxon>
        <taxon>Magnoliopsida</taxon>
        <taxon>eudicotyledons</taxon>
        <taxon>Gunneridae</taxon>
        <taxon>Pentapetalae</taxon>
        <taxon>asterids</taxon>
        <taxon>lamiids</taxon>
        <taxon>Gentianales</taxon>
        <taxon>Rubiaceae</taxon>
        <taxon>Rubioideae</taxon>
        <taxon>Spermacoceae</taxon>
        <taxon>Hedyotis-Oldenlandia complex</taxon>
        <taxon>Oldenlandia</taxon>
    </lineage>
</organism>
<evidence type="ECO:0000256" key="1">
    <source>
        <dbReference type="ARBA" id="ARBA00005234"/>
    </source>
</evidence>
<protein>
    <submittedName>
        <fullName evidence="6">OLC1v1008810C1</fullName>
    </submittedName>
</protein>
<dbReference type="PANTHER" id="PTHR34835:SF90">
    <property type="entry name" value="AMINOTRANSFERASE-LIKE PLANT MOBILE DOMAIN-CONTAINING PROTEIN"/>
    <property type="match status" value="1"/>
</dbReference>
<keyword evidence="7" id="KW-1185">Reference proteome</keyword>
<evidence type="ECO:0000256" key="3">
    <source>
        <dbReference type="ARBA" id="ARBA00022801"/>
    </source>
</evidence>
<dbReference type="SUPFAM" id="SSF54001">
    <property type="entry name" value="Cysteine proteinases"/>
    <property type="match status" value="1"/>
</dbReference>
<dbReference type="PANTHER" id="PTHR34835">
    <property type="entry name" value="OS07G0283600 PROTEIN-RELATED"/>
    <property type="match status" value="1"/>
</dbReference>
<proteinExistence type="inferred from homology"/>
<dbReference type="PROSITE" id="PS50600">
    <property type="entry name" value="ULP_PROTEASE"/>
    <property type="match status" value="1"/>
</dbReference>
<feature type="region of interest" description="Disordered" evidence="4">
    <location>
        <begin position="446"/>
        <end position="465"/>
    </location>
</feature>
<name>A0AAV1DMM0_OLDCO</name>
<dbReference type="GO" id="GO:0006508">
    <property type="term" value="P:proteolysis"/>
    <property type="evidence" value="ECO:0007669"/>
    <property type="project" value="UniProtKB-KW"/>
</dbReference>
<sequence>MELPEGTLTLYKKQKPTQEEQSPVQTPSNQNLWRKPKRKKSTPVGNPKQLVVADDNDDKKPKKKRMKPENNKVIIGQDPWPISSEYSVKKFETRMTPNHLFQLITEINKPTDLTKEPDVVDYRQLQRQAIRDMGFGALLDLKIKNIPTALCNFLASNFQTGARQVPLNGNNVLDIKQEDVVAVLDLPCGPKPVQEFKQNDPAITDHAEMVDAFKKRMGYSNKFLPTRSTAAQLIASRKDFGDDFKRDFLVFVVSTFLHGNTTSRITMNILKSLVNINEVTQYNWCQYVIDALVKGCKSHHDGKPFTGPITFFLLCYLDRCEYERAHPRSFPVIKSWDQRMLDDRIRLQGSNFTDVQTLERLNKPSSATSRDEQPEAESQKEDTQGIHNTQQVYDLAALYEKFYQLIITMSKTVLDIREKEMELRIEPDEQAKQTIKILSDAMVSMSRKMPPPSGTTQLEQEQQQHQQDLQDAQICELCEMAWKSAESRFATIIEQLQRQVADQQEQQQHQQTDDNTVEAPINLAKFQDIEIDKAQGLEQLSQTNDEASIAVGKTVPTSKEVVVDEPQTQLQGAQGLDQLSQTNDENSLPVGKSMPTSKEVRVDGKQTQPREHATNVSTTEKKRSHQDSTGRDTAVTSTYSKRSRSTGTRKRKALKDASIPSFNLGIFSSQEDSYETTQEKNTQEDVTVTVDLDKDVNETIEAEEYPVPSALDETKNPIPSIDEIITRASAPASETSSDTEKLEIIAAVAEQVERNPEVVEAVPLSIIPPDWNAASTTDRLLMLDKNECTTPPPAISKKAEVLDEGLTKTVEKILKQKPRRRNPPRIHRLPERFRSPFMLQKKNKKKFIQLTEENKKMTEVEVLLIDFALLQRQEEIVKSANFLFEFGKIVWADRTAFYSMREGTWIENSIIDAWAVILNKEEAKKDSPSRIFFGVSAFDSNKEEIEFTFYERLALELEEQGLSVGSLIVAKAIYFPVHYREHYFLYVLLVQEKKVLAFNNLHAKDLDYYKPTKDLLFRFFKMYIQCVFPNIELVNAQLTFTEVTLPSHNDKKPNAEDCGIFTMHHMEKYDGGDYEDGTTLDFHTGNIKEYRWRYMLKILMHPSNKNKDKILEAMHQFYTNTAEEEPKEIPDHVDLSSKSYYNDKKNQGWVK</sequence>
<feature type="compositionally biased region" description="Polar residues" evidence="4">
    <location>
        <begin position="19"/>
        <end position="32"/>
    </location>
</feature>
<feature type="compositionally biased region" description="Basic and acidic residues" evidence="4">
    <location>
        <begin position="598"/>
        <end position="630"/>
    </location>
</feature>
<dbReference type="EMBL" id="OX459123">
    <property type="protein sequence ID" value="CAI9109071.1"/>
    <property type="molecule type" value="Genomic_DNA"/>
</dbReference>
<keyword evidence="3" id="KW-0378">Hydrolase</keyword>
<feature type="region of interest" description="Disordered" evidence="4">
    <location>
        <begin position="1"/>
        <end position="76"/>
    </location>
</feature>
<feature type="region of interest" description="Disordered" evidence="4">
    <location>
        <begin position="1122"/>
        <end position="1151"/>
    </location>
</feature>
<reference evidence="6" key="1">
    <citation type="submission" date="2023-03" db="EMBL/GenBank/DDBJ databases">
        <authorList>
            <person name="Julca I."/>
        </authorList>
    </citation>
    <scope>NUCLEOTIDE SEQUENCE</scope>
</reference>
<evidence type="ECO:0000256" key="4">
    <source>
        <dbReference type="SAM" id="MobiDB-lite"/>
    </source>
</evidence>
<feature type="compositionally biased region" description="Basic residues" evidence="4">
    <location>
        <begin position="641"/>
        <end position="653"/>
    </location>
</feature>
<evidence type="ECO:0000313" key="6">
    <source>
        <dbReference type="EMBL" id="CAI9109071.1"/>
    </source>
</evidence>
<dbReference type="Proteomes" id="UP001161247">
    <property type="component" value="Chromosome 6"/>
</dbReference>